<sequence length="117" mass="13307">MLPDSPSDRLWWAISESFVLFGIFLFWVAVTTVMTIAIRIFFLPFELLGFVASPAPAFVQPITGFWSLVVPLAVLTSLLYIIVRGGTLLIDYYHDHGGRHDRQDPHDTHDQQPHQSK</sequence>
<evidence type="ECO:0000313" key="2">
    <source>
        <dbReference type="EMBL" id="ADD03793.1"/>
    </source>
</evidence>
<dbReference type="eggNOG" id="arCOG13425">
    <property type="taxonomic scope" value="Archaea"/>
</dbReference>
<dbReference type="OrthoDB" id="170096at2157"/>
<feature type="transmembrane region" description="Helical" evidence="1">
    <location>
        <begin position="62"/>
        <end position="83"/>
    </location>
</feature>
<evidence type="ECO:0000313" key="3">
    <source>
        <dbReference type="EMBL" id="ELY33847.1"/>
    </source>
</evidence>
<keyword evidence="1" id="KW-0472">Membrane</keyword>
<keyword evidence="1" id="KW-1133">Transmembrane helix</keyword>
<reference evidence="4" key="1">
    <citation type="submission" date="2010-02" db="EMBL/GenBank/DDBJ databases">
        <title>Complete sequence of chromosome of Natrialba magadii ATCC 43099.</title>
        <authorList>
            <consortium name="US DOE Joint Genome Institute"/>
            <person name="Lucas S."/>
            <person name="Copeland A."/>
            <person name="Lapidus A."/>
            <person name="Cheng J.-F."/>
            <person name="Bruce D."/>
            <person name="Goodwin L."/>
            <person name="Pitluck S."/>
            <person name="Davenport K."/>
            <person name="Saunders E."/>
            <person name="Detter J.C."/>
            <person name="Han C."/>
            <person name="Tapia R."/>
            <person name="Land M."/>
            <person name="Hauser L."/>
            <person name="Kyrpides N."/>
            <person name="Mikhailova N."/>
            <person name="De Castro R.E."/>
            <person name="Maupin-Furlow J.A."/>
            <person name="Woyke T."/>
        </authorList>
    </citation>
    <scope>NUCLEOTIDE SEQUENCE [LARGE SCALE GENOMIC DNA]</scope>
    <source>
        <strain evidence="4">ATCC 43099 / DSM 3394 / CCM 3739 / CIP 104546 / IAM 13178 / JCM 8861 / NBRC 102185 / NCIMB 2190 / MS3</strain>
    </source>
</reference>
<dbReference type="KEGG" id="nmg:Nmag_0201"/>
<dbReference type="Proteomes" id="UP000011543">
    <property type="component" value="Unassembled WGS sequence"/>
</dbReference>
<gene>
    <name evidence="2" type="ordered locus">Nmag_0201</name>
    <name evidence="3" type="ORF">C500_01448</name>
</gene>
<reference evidence="3 5" key="3">
    <citation type="journal article" date="2014" name="PLoS Genet.">
        <title>Phylogenetically driven sequencing of extremely halophilic archaea reveals strategies for static and dynamic osmo-response.</title>
        <authorList>
            <person name="Becker E.A."/>
            <person name="Seitzer P.M."/>
            <person name="Tritt A."/>
            <person name="Larsen D."/>
            <person name="Krusor M."/>
            <person name="Yao A.I."/>
            <person name="Wu D."/>
            <person name="Madern D."/>
            <person name="Eisen J.A."/>
            <person name="Darling A.E."/>
            <person name="Facciotti M.T."/>
        </authorList>
    </citation>
    <scope>NUCLEOTIDE SEQUENCE [LARGE SCALE GENOMIC DNA]</scope>
    <source>
        <strain evidence="5">ATCC 43099 / DSM 3394 / CCM 3739 / CIP 104546 / IAM 13178 / JCM 8861 / NBRC 102185 / NCIMB 2190 / MS3</strain>
        <strain evidence="3">MS-3</strain>
    </source>
</reference>
<evidence type="ECO:0000313" key="4">
    <source>
        <dbReference type="Proteomes" id="UP000001879"/>
    </source>
</evidence>
<dbReference type="Proteomes" id="UP000001879">
    <property type="component" value="Chromosome"/>
</dbReference>
<dbReference type="GeneID" id="8823020"/>
<dbReference type="PATRIC" id="fig|547559.17.peg.277"/>
<name>D3SWK1_NATMM</name>
<protein>
    <submittedName>
        <fullName evidence="2">Uncharacterized protein</fullName>
    </submittedName>
</protein>
<dbReference type="EMBL" id="CP001932">
    <property type="protein sequence ID" value="ADD03793.1"/>
    <property type="molecule type" value="Genomic_DNA"/>
</dbReference>
<dbReference type="PaxDb" id="547559-Nmag_0201"/>
<dbReference type="AlphaFoldDB" id="D3SWK1"/>
<dbReference type="RefSeq" id="WP_004213636.1">
    <property type="nucleotide sequence ID" value="NC_013922.1"/>
</dbReference>
<dbReference type="HOGENOM" id="CLU_168024_0_0_2"/>
<evidence type="ECO:0000313" key="5">
    <source>
        <dbReference type="Proteomes" id="UP000011543"/>
    </source>
</evidence>
<proteinExistence type="predicted"/>
<evidence type="ECO:0000256" key="1">
    <source>
        <dbReference type="SAM" id="Phobius"/>
    </source>
</evidence>
<reference evidence="2" key="4">
    <citation type="submission" date="2016-09" db="EMBL/GenBank/DDBJ databases">
        <authorList>
            <person name="Pfeiffer F."/>
        </authorList>
    </citation>
    <scope>NUCLEOTIDE SEQUENCE</scope>
    <source>
        <strain evidence="2">ATCC 43099</strain>
    </source>
</reference>
<organism evidence="2 4">
    <name type="scientific">Natrialba magadii (strain ATCC 43099 / DSM 3394 / CCM 3739 / CIP 104546 / IAM 13178 / JCM 8861 / NBRC 102185 / NCIMB 2190 / MS3)</name>
    <name type="common">Natronobacterium magadii</name>
    <dbReference type="NCBI Taxonomy" id="547559"/>
    <lineage>
        <taxon>Archaea</taxon>
        <taxon>Methanobacteriati</taxon>
        <taxon>Methanobacteriota</taxon>
        <taxon>Stenosarchaea group</taxon>
        <taxon>Halobacteria</taxon>
        <taxon>Halobacteriales</taxon>
        <taxon>Natrialbaceae</taxon>
        <taxon>Natrialba</taxon>
    </lineage>
</organism>
<accession>D3SWK1</accession>
<reference evidence="2 4" key="2">
    <citation type="journal article" date="2012" name="BMC Genomics">
        <title>A comparative genomics perspective on the genetic content of the alkaliphilic haloarchaeon Natrialba magadii ATCC 43099T.</title>
        <authorList>
            <person name="Siddaramappa S."/>
            <person name="Challacombe J.F."/>
            <person name="Decastro R.E."/>
            <person name="Pfeiffer F."/>
            <person name="Sastre D.E."/>
            <person name="Gimenez M.I."/>
            <person name="Paggi R.A."/>
            <person name="Detter J.C."/>
            <person name="Davenport K.W."/>
            <person name="Goodwin L.A."/>
            <person name="Kyrpides N."/>
            <person name="Tapia R."/>
            <person name="Pitluck S."/>
            <person name="Lucas S."/>
            <person name="Woyke T."/>
            <person name="Maupin-Furlow J.A."/>
        </authorList>
    </citation>
    <scope>NUCLEOTIDE SEQUENCE [LARGE SCALE GENOMIC DNA]</scope>
    <source>
        <strain evidence="2">ATCC 43099</strain>
        <strain evidence="4">ATCC 43099 / DSM 3394 / CCM 3739 / CIP 104546 / IAM 13178 / JCM 8861 / NBRC 102185 / NCIMB 2190 / MS3</strain>
    </source>
</reference>
<feature type="transmembrane region" description="Helical" evidence="1">
    <location>
        <begin position="18"/>
        <end position="42"/>
    </location>
</feature>
<keyword evidence="1" id="KW-0812">Transmembrane</keyword>
<dbReference type="EMBL" id="AOHS01000008">
    <property type="protein sequence ID" value="ELY33847.1"/>
    <property type="molecule type" value="Genomic_DNA"/>
</dbReference>
<keyword evidence="4" id="KW-1185">Reference proteome</keyword>